<comment type="similarity">
    <text evidence="1">Belongs to the 'GDXG' lipolytic enzyme family.</text>
</comment>
<dbReference type="PROSITE" id="PS01173">
    <property type="entry name" value="LIPASE_GDXG_HIS"/>
    <property type="match status" value="1"/>
</dbReference>
<keyword evidence="5" id="KW-1185">Reference proteome</keyword>
<keyword evidence="2" id="KW-0378">Hydrolase</keyword>
<dbReference type="InterPro" id="IPR050300">
    <property type="entry name" value="GDXG_lipolytic_enzyme"/>
</dbReference>
<dbReference type="RefSeq" id="WP_073130790.1">
    <property type="nucleotide sequence ID" value="NZ_FQZF01000002.1"/>
</dbReference>
<name>A0A1M6B5V4_9PROT</name>
<feature type="domain" description="Alpha/beta hydrolase fold-3" evidence="3">
    <location>
        <begin position="86"/>
        <end position="292"/>
    </location>
</feature>
<dbReference type="Proteomes" id="UP000184387">
    <property type="component" value="Unassembled WGS sequence"/>
</dbReference>
<dbReference type="GO" id="GO:0016787">
    <property type="term" value="F:hydrolase activity"/>
    <property type="evidence" value="ECO:0007669"/>
    <property type="project" value="UniProtKB-KW"/>
</dbReference>
<gene>
    <name evidence="4" type="ORF">SAMN02745194_00374</name>
</gene>
<dbReference type="OrthoDB" id="9806180at2"/>
<protein>
    <submittedName>
        <fullName evidence="4">Acetyl esterase</fullName>
    </submittedName>
</protein>
<dbReference type="Pfam" id="PF07859">
    <property type="entry name" value="Abhydrolase_3"/>
    <property type="match status" value="1"/>
</dbReference>
<dbReference type="EMBL" id="FQZF01000002">
    <property type="protein sequence ID" value="SHI44134.1"/>
    <property type="molecule type" value="Genomic_DNA"/>
</dbReference>
<dbReference type="InterPro" id="IPR029058">
    <property type="entry name" value="AB_hydrolase_fold"/>
</dbReference>
<evidence type="ECO:0000256" key="2">
    <source>
        <dbReference type="ARBA" id="ARBA00022801"/>
    </source>
</evidence>
<evidence type="ECO:0000256" key="1">
    <source>
        <dbReference type="ARBA" id="ARBA00010515"/>
    </source>
</evidence>
<proteinExistence type="inferred from homology"/>
<dbReference type="InterPro" id="IPR002168">
    <property type="entry name" value="Lipase_GDXG_HIS_AS"/>
</dbReference>
<evidence type="ECO:0000313" key="5">
    <source>
        <dbReference type="Proteomes" id="UP000184387"/>
    </source>
</evidence>
<sequence length="316" mass="34488">MAQDPRLDPEMAAFTEMMAARAAGYPPQRLERPLDASRASNDALNMTLFSPEPRMAESADRWVLARGRRVLCRLHRPRTDAPLPALIYLHGGGWVWNSVDTHDPLMRSYAEGAGCAVVGPDYALSPEAAFPQALEEVAAVTRWIAAHGAEWGLDPGRITLGGDSAGANLALGAALLLRQSDPGLRLRGLLLNYGVFDDRMATPSYAEFAEGYGLTAEKMRFYWDCYAPNPADRLSPFAAPIRADLRGLPPCLVQIAELDVLADENRDMVRALRDAGVAVEEETFPGMVHGFLRARNHVGAARRAVSVAVDWLKRNG</sequence>
<reference evidence="4 5" key="1">
    <citation type="submission" date="2016-11" db="EMBL/GenBank/DDBJ databases">
        <authorList>
            <person name="Jaros S."/>
            <person name="Januszkiewicz K."/>
            <person name="Wedrychowicz H."/>
        </authorList>
    </citation>
    <scope>NUCLEOTIDE SEQUENCE [LARGE SCALE GENOMIC DNA]</scope>
    <source>
        <strain evidence="4 5">DSM 14916</strain>
    </source>
</reference>
<dbReference type="SUPFAM" id="SSF53474">
    <property type="entry name" value="alpha/beta-Hydrolases"/>
    <property type="match status" value="1"/>
</dbReference>
<evidence type="ECO:0000313" key="4">
    <source>
        <dbReference type="EMBL" id="SHI44134.1"/>
    </source>
</evidence>
<dbReference type="STRING" id="198092.SAMN02745194_00374"/>
<dbReference type="PANTHER" id="PTHR48081">
    <property type="entry name" value="AB HYDROLASE SUPERFAMILY PROTEIN C4A8.06C"/>
    <property type="match status" value="1"/>
</dbReference>
<organism evidence="4 5">
    <name type="scientific">Muricoccus roseus</name>
    <dbReference type="NCBI Taxonomy" id="198092"/>
    <lineage>
        <taxon>Bacteria</taxon>
        <taxon>Pseudomonadati</taxon>
        <taxon>Pseudomonadota</taxon>
        <taxon>Alphaproteobacteria</taxon>
        <taxon>Acetobacterales</taxon>
        <taxon>Roseomonadaceae</taxon>
        <taxon>Muricoccus</taxon>
    </lineage>
</organism>
<dbReference type="AlphaFoldDB" id="A0A1M6B5V4"/>
<dbReference type="Gene3D" id="3.40.50.1820">
    <property type="entry name" value="alpha/beta hydrolase"/>
    <property type="match status" value="1"/>
</dbReference>
<accession>A0A1M6B5V4</accession>
<dbReference type="PANTHER" id="PTHR48081:SF8">
    <property type="entry name" value="ALPHA_BETA HYDROLASE FOLD-3 DOMAIN-CONTAINING PROTEIN-RELATED"/>
    <property type="match status" value="1"/>
</dbReference>
<evidence type="ECO:0000259" key="3">
    <source>
        <dbReference type="Pfam" id="PF07859"/>
    </source>
</evidence>
<dbReference type="InterPro" id="IPR013094">
    <property type="entry name" value="AB_hydrolase_3"/>
</dbReference>